<keyword evidence="2" id="KW-1185">Reference proteome</keyword>
<reference evidence="1" key="1">
    <citation type="submission" date="2023-04" db="EMBL/GenBank/DDBJ databases">
        <title>A chromosome-level genome assembly of the parasitoid wasp Eretmocerus hayati.</title>
        <authorList>
            <person name="Zhong Y."/>
            <person name="Liu S."/>
            <person name="Liu Y."/>
        </authorList>
    </citation>
    <scope>NUCLEOTIDE SEQUENCE</scope>
    <source>
        <strain evidence="1">ZJU_SS_LIU_2023</strain>
    </source>
</reference>
<name>A0ACC2PGE9_9HYME</name>
<comment type="caution">
    <text evidence="1">The sequence shown here is derived from an EMBL/GenBank/DDBJ whole genome shotgun (WGS) entry which is preliminary data.</text>
</comment>
<evidence type="ECO:0000313" key="1">
    <source>
        <dbReference type="EMBL" id="KAJ8681649.1"/>
    </source>
</evidence>
<proteinExistence type="predicted"/>
<evidence type="ECO:0000313" key="2">
    <source>
        <dbReference type="Proteomes" id="UP001239111"/>
    </source>
</evidence>
<protein>
    <submittedName>
        <fullName evidence="1">Uncharacterized protein</fullName>
    </submittedName>
</protein>
<dbReference type="EMBL" id="CM056741">
    <property type="protein sequence ID" value="KAJ8681649.1"/>
    <property type="molecule type" value="Genomic_DNA"/>
</dbReference>
<sequence length="456" mass="52360">MAEMNSQVYQWHISSDEVRKAESGEKFASGLFKRCHHTWQLWLESQGGPDEPILLDLELLSSTKKSVQVNILYILCHGGRIVSQIKGKARFTHSTPTGDEESRLRELKPIESDFDRIYFKFNISSSRKSRCLDPAMNARNSEIIPHSSQHRDLANWNSQESKLTEKRSRRRASISLTRESCESDSNLNLEKRPCSNPIFNCDESISLDRQKLIEMLQSPREENGYNHNENLSVDTDFDEVKVEDIDLSPILNPHVHEPVLNEGTLMTQSSATHGSIALNRELLTKIYRDARFADITLITSSGRKYPAHRVILESRSKTFFDKMPKNDRKEIPIGDMADDVVIEGVLEYIYTDSVPNIGDNLVKFYEASKTFELVGLEELCMEIFKDFQLTIENVLDIFVLSAENNLTDLKERATVFLRQNINKIMETQKYEEIKDTHTAEMFELLESCIKNGPSNE</sequence>
<accession>A0ACC2PGE9</accession>
<gene>
    <name evidence="1" type="ORF">QAD02_017441</name>
</gene>
<dbReference type="Proteomes" id="UP001239111">
    <property type="component" value="Chromosome 1"/>
</dbReference>
<organism evidence="1 2">
    <name type="scientific">Eretmocerus hayati</name>
    <dbReference type="NCBI Taxonomy" id="131215"/>
    <lineage>
        <taxon>Eukaryota</taxon>
        <taxon>Metazoa</taxon>
        <taxon>Ecdysozoa</taxon>
        <taxon>Arthropoda</taxon>
        <taxon>Hexapoda</taxon>
        <taxon>Insecta</taxon>
        <taxon>Pterygota</taxon>
        <taxon>Neoptera</taxon>
        <taxon>Endopterygota</taxon>
        <taxon>Hymenoptera</taxon>
        <taxon>Apocrita</taxon>
        <taxon>Proctotrupomorpha</taxon>
        <taxon>Chalcidoidea</taxon>
        <taxon>Aphelinidae</taxon>
        <taxon>Aphelininae</taxon>
        <taxon>Eretmocerus</taxon>
    </lineage>
</organism>